<comment type="caution">
    <text evidence="1">The sequence shown here is derived from an EMBL/GenBank/DDBJ whole genome shotgun (WGS) entry which is preliminary data.</text>
</comment>
<proteinExistence type="predicted"/>
<reference evidence="1" key="1">
    <citation type="journal article" date="2021" name="Nat. Commun.">
        <title>Genetic determinants of endophytism in the Arabidopsis root mycobiome.</title>
        <authorList>
            <person name="Mesny F."/>
            <person name="Miyauchi S."/>
            <person name="Thiergart T."/>
            <person name="Pickel B."/>
            <person name="Atanasova L."/>
            <person name="Karlsson M."/>
            <person name="Huettel B."/>
            <person name="Barry K.W."/>
            <person name="Haridas S."/>
            <person name="Chen C."/>
            <person name="Bauer D."/>
            <person name="Andreopoulos W."/>
            <person name="Pangilinan J."/>
            <person name="LaButti K."/>
            <person name="Riley R."/>
            <person name="Lipzen A."/>
            <person name="Clum A."/>
            <person name="Drula E."/>
            <person name="Henrissat B."/>
            <person name="Kohler A."/>
            <person name="Grigoriev I.V."/>
            <person name="Martin F.M."/>
            <person name="Hacquard S."/>
        </authorList>
    </citation>
    <scope>NUCLEOTIDE SEQUENCE</scope>
    <source>
        <strain evidence="1">MPI-CAGE-AT-0016</strain>
    </source>
</reference>
<organism evidence="1 2">
    <name type="scientific">Plectosphaerella cucumerina</name>
    <dbReference type="NCBI Taxonomy" id="40658"/>
    <lineage>
        <taxon>Eukaryota</taxon>
        <taxon>Fungi</taxon>
        <taxon>Dikarya</taxon>
        <taxon>Ascomycota</taxon>
        <taxon>Pezizomycotina</taxon>
        <taxon>Sordariomycetes</taxon>
        <taxon>Hypocreomycetidae</taxon>
        <taxon>Glomerellales</taxon>
        <taxon>Plectosphaerellaceae</taxon>
        <taxon>Plectosphaerella</taxon>
    </lineage>
</organism>
<dbReference type="AlphaFoldDB" id="A0A8K0X4Z6"/>
<dbReference type="EMBL" id="JAGPXD010000002">
    <property type="protein sequence ID" value="KAH7367318.1"/>
    <property type="molecule type" value="Genomic_DNA"/>
</dbReference>
<evidence type="ECO:0000313" key="1">
    <source>
        <dbReference type="EMBL" id="KAH7367318.1"/>
    </source>
</evidence>
<evidence type="ECO:0000313" key="2">
    <source>
        <dbReference type="Proteomes" id="UP000813385"/>
    </source>
</evidence>
<accession>A0A8K0X4Z6</accession>
<name>A0A8K0X4Z6_9PEZI</name>
<keyword evidence="2" id="KW-1185">Reference proteome</keyword>
<protein>
    <submittedName>
        <fullName evidence="1">Uncharacterized protein</fullName>
    </submittedName>
</protein>
<sequence>MSSSDFMSRSILASAPINRLPTPTQERLIPLVEEDLLSDLLQDFLAIIHFPRQQNELPDRHLIIDKHLEQWGQKRFVNPFATEDEDIVGNLVTVWLRVVDLVEDYLGKAVSKYPPRAYHNLPESYLEGSDAHAFNIKDLTTPERNRIIRAFLRHELICKTYHALHRGPPRTFVSELPYILNGRGEWTMLSVYGPQQWTNWATEELLCVHQYFCSLYGAVFARESSAWLPSQPTSNVPRGRGSGLVFPDSIFFEPTAYAQDLGLKHSTQYITASVLASYGLDLATDFLADARLGAIDGPWLRKLSRLIGSASETRSLTWGGSCPYESSFGGPGWETQNRTRSLIWGGSCPYEYSFGGSGWDTQNVWHECLRGRLDQFELTYFRHLRPEAVHIQINVYRQRAWVFFDDCCFYPMPWKEHFPKLRELQIMGKEADVNYKSLNEARILRRSRAWNEGAAADKEILWRVNAPQDEEDAGNAVASHPTEFLQPWLKPFWE</sequence>
<dbReference type="OrthoDB" id="4849025at2759"/>
<dbReference type="Proteomes" id="UP000813385">
    <property type="component" value="Unassembled WGS sequence"/>
</dbReference>
<gene>
    <name evidence="1" type="ORF">B0T11DRAFT_315804</name>
</gene>